<organism evidence="1 2">
    <name type="scientific">Peptostreptococcus anaerobius</name>
    <dbReference type="NCBI Taxonomy" id="1261"/>
    <lineage>
        <taxon>Bacteria</taxon>
        <taxon>Bacillati</taxon>
        <taxon>Bacillota</taxon>
        <taxon>Clostridia</taxon>
        <taxon>Peptostreptococcales</taxon>
        <taxon>Peptostreptococcaceae</taxon>
        <taxon>Peptostreptococcus</taxon>
    </lineage>
</organism>
<gene>
    <name evidence="1" type="ORF">HMPREF3195_01835</name>
</gene>
<name>A0A135YMA2_9FIRM</name>
<dbReference type="Proteomes" id="UP000070326">
    <property type="component" value="Unassembled WGS sequence"/>
</dbReference>
<dbReference type="AlphaFoldDB" id="A0A135YMA2"/>
<protein>
    <submittedName>
        <fullName evidence="1">Uncharacterized protein</fullName>
    </submittedName>
</protein>
<accession>A0A135YMA2</accession>
<dbReference type="PATRIC" id="fig|1261.3.peg.713"/>
<evidence type="ECO:0000313" key="2">
    <source>
        <dbReference type="Proteomes" id="UP000070326"/>
    </source>
</evidence>
<reference evidence="1 2" key="1">
    <citation type="submission" date="2016-02" db="EMBL/GenBank/DDBJ databases">
        <authorList>
            <person name="Wen L."/>
            <person name="He K."/>
            <person name="Yang H."/>
        </authorList>
    </citation>
    <scope>NUCLEOTIDE SEQUENCE [LARGE SCALE GENOMIC DNA]</scope>
    <source>
        <strain evidence="1 2">MJR8628A</strain>
    </source>
</reference>
<dbReference type="RefSeq" id="WP_271859984.1">
    <property type="nucleotide sequence ID" value="NZ_JADMXM010000006.1"/>
</dbReference>
<proteinExistence type="predicted"/>
<dbReference type="EMBL" id="LSQZ01000091">
    <property type="protein sequence ID" value="KXI10516.1"/>
    <property type="molecule type" value="Genomic_DNA"/>
</dbReference>
<evidence type="ECO:0000313" key="1">
    <source>
        <dbReference type="EMBL" id="KXI10516.1"/>
    </source>
</evidence>
<sequence>MKSTKNAGVQVPKSFDKYQKMKHNDDNGYWRVKNQYRSFNTI</sequence>
<dbReference type="STRING" id="1261.HMPREF3195_01835"/>
<comment type="caution">
    <text evidence="1">The sequence shown here is derived from an EMBL/GenBank/DDBJ whole genome shotgun (WGS) entry which is preliminary data.</text>
</comment>